<feature type="region of interest" description="Disordered" evidence="6">
    <location>
        <begin position="1"/>
        <end position="40"/>
    </location>
</feature>
<evidence type="ECO:0000256" key="1">
    <source>
        <dbReference type="ARBA" id="ARBA00022475"/>
    </source>
</evidence>
<evidence type="ECO:0000256" key="6">
    <source>
        <dbReference type="SAM" id="MobiDB-lite"/>
    </source>
</evidence>
<comment type="subcellular location">
    <subcellularLocation>
        <location evidence="5">Cell membrane</location>
        <topology evidence="5">Multi-pass membrane protein</topology>
    </subcellularLocation>
</comment>
<feature type="compositionally biased region" description="Polar residues" evidence="6">
    <location>
        <begin position="27"/>
        <end position="37"/>
    </location>
</feature>
<keyword evidence="1 5" id="KW-1003">Cell membrane</keyword>
<comment type="caution">
    <text evidence="7">The sequence shown here is derived from an EMBL/GenBank/DDBJ whole genome shotgun (WGS) entry which is preliminary data.</text>
</comment>
<keyword evidence="3 5" id="KW-1133">Transmembrane helix</keyword>
<feature type="transmembrane region" description="Helical" evidence="5">
    <location>
        <begin position="151"/>
        <end position="171"/>
    </location>
</feature>
<evidence type="ECO:0000256" key="5">
    <source>
        <dbReference type="HAMAP-Rule" id="MF_01600"/>
    </source>
</evidence>
<gene>
    <name evidence="7" type="ORF">HDG40_001890</name>
</gene>
<proteinExistence type="inferred from homology"/>
<accession>A0A7W8V5B8</accession>
<organism evidence="7 8">
    <name type="scientific">Paraburkholderia atlantica</name>
    <dbReference type="NCBI Taxonomy" id="2654982"/>
    <lineage>
        <taxon>Bacteria</taxon>
        <taxon>Pseudomonadati</taxon>
        <taxon>Pseudomonadota</taxon>
        <taxon>Betaproteobacteria</taxon>
        <taxon>Burkholderiales</taxon>
        <taxon>Burkholderiaceae</taxon>
        <taxon>Paraburkholderia</taxon>
    </lineage>
</organism>
<dbReference type="HAMAP" id="MF_01600">
    <property type="entry name" value="UPF0182"/>
    <property type="match status" value="1"/>
</dbReference>
<keyword evidence="2 5" id="KW-0812">Transmembrane</keyword>
<dbReference type="GO" id="GO:0005886">
    <property type="term" value="C:plasma membrane"/>
    <property type="evidence" value="ECO:0007669"/>
    <property type="project" value="UniProtKB-SubCell"/>
</dbReference>
<dbReference type="PANTHER" id="PTHR39344">
    <property type="entry name" value="UPF0182 PROTEIN SLL1060"/>
    <property type="match status" value="1"/>
</dbReference>
<dbReference type="EMBL" id="JACHDD010000003">
    <property type="protein sequence ID" value="MBB5423746.1"/>
    <property type="molecule type" value="Genomic_DNA"/>
</dbReference>
<dbReference type="InterPro" id="IPR005372">
    <property type="entry name" value="UPF0182"/>
</dbReference>
<comment type="similarity">
    <text evidence="5">Belongs to the UPF0182 family.</text>
</comment>
<feature type="transmembrane region" description="Helical" evidence="5">
    <location>
        <begin position="85"/>
        <end position="111"/>
    </location>
</feature>
<evidence type="ECO:0000256" key="3">
    <source>
        <dbReference type="ARBA" id="ARBA00022989"/>
    </source>
</evidence>
<protein>
    <recommendedName>
        <fullName evidence="5">UPF0182 protein HDG40_001890</fullName>
    </recommendedName>
</protein>
<feature type="transmembrane region" description="Helical" evidence="5">
    <location>
        <begin position="245"/>
        <end position="270"/>
    </location>
</feature>
<evidence type="ECO:0000313" key="7">
    <source>
        <dbReference type="EMBL" id="MBB5423746.1"/>
    </source>
</evidence>
<feature type="transmembrane region" description="Helical" evidence="5">
    <location>
        <begin position="215"/>
        <end position="233"/>
    </location>
</feature>
<name>A0A7W8V5B8_PARAM</name>
<keyword evidence="4 5" id="KW-0472">Membrane</keyword>
<sequence length="954" mass="106603">MSIAAPNYNDSSCLNRLHPNQDRNRSRASATASTGGTMRSGVKSGVRLRRYAITVAAVVVALIVVGRITGILVDWLWFSSVGYGGVFWTIFSARVLLFATVFAVSACAIWLSGMLAHRYARRVDVLRAQAADPSHASEVAVELSELIAPHVPWRASIACAAAVLGLVIAAGEVSNWDVALRFIYQVPVGERDPIFDRDIGFYLFSLPAYIALKNWLLQLVFWSAVVAGAVYALRGDIALERPPRTLSAAAITHGSALLGLFFAVKAWSWWLDRFLLLYGDNGVVVGASYTDVHVELPVLWMLVGLGAASSVALWINMRRRSHLQPVVLALLVFGSSIVFAEIYPSLFQRFYVKPSELTLETPYIEHTIALTRQAYGLAKIEVKPFEAEQGLTLDSLQANRATIDNIRLWDVQPLMDTYAQLQEIRTYYKFLSVDIDRYQLDSGYRQVVLSARELEPAMLPSNAQTWVNLHLIFTHGIGVVMSPVTEKSTEGLPSFYLHDIPPVSSGGPAIREPRLYFSEGRQDYVIVNGNVAEFDYPRRPTNAYTTYSGRDGVTLGGVGRRSLFAWQLDDPNILLSGYITDQSRVLLHRNIQDRVRTIAPFLTLDHDPYVVASNGRLFWIQDAYTVSQWFPYSRPGFGDNANYIRNAVKVVVDAYNGTVDFYVSDPADPLLRTYARIFPGMFKPLDAMPAGQRQHIRYPEDLFLIQAQLYRAYHMDAPEVFYNREDLWQFPQELIGMDGGSSASTMPPYYTIMRLPGDPRAEFILMLPMVPSQRENMIAWLAARCDQPGYGKLIVYTFPKDKLVYGPFQIEARIQQNTEISQQISLWNQMGSRVIRGHLVVVPIENSLLYVSPLYLRAASGQLPELKRVIAAYGDRVVMEDTLDQALAALFQETTQAASSPRGATDARAREALAHYDRAIERLKTGDWSGFGAELNALRPLLEALGAGRSDDHK</sequence>
<dbReference type="GO" id="GO:0005576">
    <property type="term" value="C:extracellular region"/>
    <property type="evidence" value="ECO:0007669"/>
    <property type="project" value="TreeGrafter"/>
</dbReference>
<dbReference type="PANTHER" id="PTHR39344:SF1">
    <property type="entry name" value="UPF0182 PROTEIN SLL1060"/>
    <property type="match status" value="1"/>
</dbReference>
<dbReference type="AlphaFoldDB" id="A0A7W8V5B8"/>
<evidence type="ECO:0000313" key="8">
    <source>
        <dbReference type="Proteomes" id="UP000592780"/>
    </source>
</evidence>
<dbReference type="Pfam" id="PF03699">
    <property type="entry name" value="UPF0182"/>
    <property type="match status" value="1"/>
</dbReference>
<evidence type="ECO:0000256" key="2">
    <source>
        <dbReference type="ARBA" id="ARBA00022692"/>
    </source>
</evidence>
<feature type="transmembrane region" description="Helical" evidence="5">
    <location>
        <begin position="51"/>
        <end position="73"/>
    </location>
</feature>
<dbReference type="Proteomes" id="UP000592780">
    <property type="component" value="Unassembled WGS sequence"/>
</dbReference>
<feature type="transmembrane region" description="Helical" evidence="5">
    <location>
        <begin position="298"/>
        <end position="315"/>
    </location>
</feature>
<reference evidence="7 8" key="1">
    <citation type="submission" date="2020-08" db="EMBL/GenBank/DDBJ databases">
        <title>Genomic Encyclopedia of Type Strains, Phase IV (KMG-V): Genome sequencing to study the core and pangenomes of soil and plant-associated prokaryotes.</title>
        <authorList>
            <person name="Whitman W."/>
        </authorList>
    </citation>
    <scope>NUCLEOTIDE SEQUENCE [LARGE SCALE GENOMIC DNA]</scope>
    <source>
        <strain evidence="7 8">JPY158</strain>
    </source>
</reference>
<feature type="transmembrane region" description="Helical" evidence="5">
    <location>
        <begin position="327"/>
        <end position="346"/>
    </location>
</feature>
<keyword evidence="8" id="KW-1185">Reference proteome</keyword>
<evidence type="ECO:0000256" key="4">
    <source>
        <dbReference type="ARBA" id="ARBA00023136"/>
    </source>
</evidence>